<dbReference type="PIRSF" id="PIRSF000709">
    <property type="entry name" value="6PFK_2-Ptase"/>
    <property type="match status" value="1"/>
</dbReference>
<keyword evidence="3" id="KW-0312">Gluconeogenesis</keyword>
<dbReference type="GO" id="GO:0004619">
    <property type="term" value="F:phosphoglycerate mutase activity"/>
    <property type="evidence" value="ECO:0007669"/>
    <property type="project" value="UniProtKB-EC"/>
</dbReference>
<dbReference type="Pfam" id="PF00300">
    <property type="entry name" value="His_Phos_1"/>
    <property type="match status" value="1"/>
</dbReference>
<feature type="binding site" evidence="7">
    <location>
        <position position="59"/>
    </location>
    <ligand>
        <name>substrate</name>
    </ligand>
</feature>
<evidence type="ECO:0000256" key="7">
    <source>
        <dbReference type="PIRSR" id="PIRSR613078-2"/>
    </source>
</evidence>
<evidence type="ECO:0000256" key="2">
    <source>
        <dbReference type="ARBA" id="ARBA00012028"/>
    </source>
</evidence>
<dbReference type="RefSeq" id="WP_108923790.1">
    <property type="nucleotide sequence ID" value="NZ_CP029206.1"/>
</dbReference>
<name>A0A2U8FJC1_9PAST</name>
<sequence>MALNIYLVRHGKTVWNIEGRLQGSGDSPLVEEGIEGARKAGKALQHIPFSAAYSSMQKRAQDTANFILAENQHKNIPHFHHKGLNEFDFGSWEGTKSVDLYENDEYWVMKKTPAEYKAETNGGETYEQLYQRALTAFNHIAQVHQDHENVLIVAHGMTLTVLTAVLKGLHWSECRDETKHSFVINTAINIAQVENGQVSLIEFNNVEHLA</sequence>
<dbReference type="EMBL" id="CP029206">
    <property type="protein sequence ID" value="AWI51089.1"/>
    <property type="molecule type" value="Genomic_DNA"/>
</dbReference>
<dbReference type="Gene3D" id="3.40.50.1240">
    <property type="entry name" value="Phosphoglycerate mutase-like"/>
    <property type="match status" value="1"/>
</dbReference>
<dbReference type="InterPro" id="IPR005952">
    <property type="entry name" value="Phosphogly_mut1"/>
</dbReference>
<dbReference type="KEGG" id="apor:DDU33_06175"/>
<dbReference type="InterPro" id="IPR013078">
    <property type="entry name" value="His_Pase_superF_clade-1"/>
</dbReference>
<dbReference type="GO" id="GO:0006096">
    <property type="term" value="P:glycolytic process"/>
    <property type="evidence" value="ECO:0007669"/>
    <property type="project" value="UniProtKB-KW"/>
</dbReference>
<feature type="active site" description="Proton donor/acceptor" evidence="6">
    <location>
        <position position="86"/>
    </location>
</feature>
<comment type="similarity">
    <text evidence="1">Belongs to the phosphoglycerate mutase family. BPG-dependent PGAM subfamily.</text>
</comment>
<dbReference type="SMART" id="SM00855">
    <property type="entry name" value="PGAM"/>
    <property type="match status" value="1"/>
</dbReference>
<organism evidence="8 9">
    <name type="scientific">Actinobacillus porcitonsillarum</name>
    <dbReference type="NCBI Taxonomy" id="189834"/>
    <lineage>
        <taxon>Bacteria</taxon>
        <taxon>Pseudomonadati</taxon>
        <taxon>Pseudomonadota</taxon>
        <taxon>Gammaproteobacteria</taxon>
        <taxon>Pasteurellales</taxon>
        <taxon>Pasteurellaceae</taxon>
        <taxon>Actinobacillus</taxon>
    </lineage>
</organism>
<keyword evidence="4" id="KW-0324">Glycolysis</keyword>
<feature type="active site" description="Tele-phosphohistidine intermediate" evidence="6">
    <location>
        <position position="10"/>
    </location>
</feature>
<accession>A0A2U8FJC1</accession>
<dbReference type="PANTHER" id="PTHR11931">
    <property type="entry name" value="PHOSPHOGLYCERATE MUTASE"/>
    <property type="match status" value="1"/>
</dbReference>
<feature type="binding site" evidence="7">
    <location>
        <begin position="9"/>
        <end position="16"/>
    </location>
    <ligand>
        <name>substrate</name>
    </ligand>
</feature>
<evidence type="ECO:0000256" key="5">
    <source>
        <dbReference type="ARBA" id="ARBA00023235"/>
    </source>
</evidence>
<dbReference type="InterPro" id="IPR029033">
    <property type="entry name" value="His_PPase_superfam"/>
</dbReference>
<dbReference type="SUPFAM" id="SSF53254">
    <property type="entry name" value="Phosphoglycerate mutase-like"/>
    <property type="match status" value="1"/>
</dbReference>
<dbReference type="GO" id="GO:0006094">
    <property type="term" value="P:gluconeogenesis"/>
    <property type="evidence" value="ECO:0007669"/>
    <property type="project" value="UniProtKB-KW"/>
</dbReference>
<evidence type="ECO:0000313" key="8">
    <source>
        <dbReference type="EMBL" id="AWI51089.1"/>
    </source>
</evidence>
<protein>
    <recommendedName>
        <fullName evidence="2">phosphoglycerate mutase (2,3-diphosphoglycerate-dependent)</fullName>
        <ecNumber evidence="2">5.4.2.11</ecNumber>
    </recommendedName>
</protein>
<keyword evidence="5" id="KW-0413">Isomerase</keyword>
<dbReference type="AlphaFoldDB" id="A0A2U8FJC1"/>
<gene>
    <name evidence="8" type="ORF">DDU33_06175</name>
</gene>
<proteinExistence type="inferred from homology"/>
<evidence type="ECO:0000256" key="4">
    <source>
        <dbReference type="ARBA" id="ARBA00023152"/>
    </source>
</evidence>
<evidence type="ECO:0000256" key="3">
    <source>
        <dbReference type="ARBA" id="ARBA00022432"/>
    </source>
</evidence>
<dbReference type="Proteomes" id="UP000244920">
    <property type="component" value="Chromosome"/>
</dbReference>
<dbReference type="EC" id="5.4.2.11" evidence="2"/>
<reference evidence="9" key="1">
    <citation type="submission" date="2018-05" db="EMBL/GenBank/DDBJ databases">
        <title>Complete genome sequence of Actinobacillus porcitonsillarum reference strain 9953L55 (CCUG 46996).</title>
        <authorList>
            <person name="Dona V."/>
            <person name="Perreten V."/>
        </authorList>
    </citation>
    <scope>NUCLEOTIDE SEQUENCE [LARGE SCALE GENOMIC DNA]</scope>
    <source>
        <strain evidence="9">9953L55</strain>
    </source>
</reference>
<keyword evidence="9" id="KW-1185">Reference proteome</keyword>
<evidence type="ECO:0000256" key="1">
    <source>
        <dbReference type="ARBA" id="ARBA00006717"/>
    </source>
</evidence>
<evidence type="ECO:0000313" key="9">
    <source>
        <dbReference type="Proteomes" id="UP000244920"/>
    </source>
</evidence>
<evidence type="ECO:0000256" key="6">
    <source>
        <dbReference type="PIRSR" id="PIRSR613078-1"/>
    </source>
</evidence>
<dbReference type="CDD" id="cd07067">
    <property type="entry name" value="HP_PGM_like"/>
    <property type="match status" value="1"/>
</dbReference>